<dbReference type="PANTHER" id="PTHR35041">
    <property type="entry name" value="MEDIATOR OF RNA POLYMERASE II TRANSCRIPTION SUBUNIT 1"/>
    <property type="match status" value="1"/>
</dbReference>
<keyword evidence="1" id="KW-1133">Transmembrane helix</keyword>
<name>A0AAV9J7L7_9PEZI</name>
<evidence type="ECO:0000313" key="6">
    <source>
        <dbReference type="Proteomes" id="UP001324427"/>
    </source>
</evidence>
<reference evidence="5 6" key="1">
    <citation type="submission" date="2021-11" db="EMBL/GenBank/DDBJ databases">
        <title>Black yeast isolated from Biological Soil Crust.</title>
        <authorList>
            <person name="Kurbessoian T."/>
        </authorList>
    </citation>
    <scope>NUCLEOTIDE SEQUENCE [LARGE SCALE GENOMIC DNA]</scope>
    <source>
        <strain evidence="5 6">CCFEE 5522</strain>
    </source>
</reference>
<evidence type="ECO:0000259" key="3">
    <source>
        <dbReference type="Pfam" id="PF02057"/>
    </source>
</evidence>
<dbReference type="InterPro" id="IPR013780">
    <property type="entry name" value="Glyco_hydro_b"/>
</dbReference>
<dbReference type="Pfam" id="PF02057">
    <property type="entry name" value="Glyco_hydro_59"/>
    <property type="match status" value="1"/>
</dbReference>
<dbReference type="Proteomes" id="UP001324427">
    <property type="component" value="Unassembled WGS sequence"/>
</dbReference>
<proteinExistence type="predicted"/>
<dbReference type="AlphaFoldDB" id="A0AAV9J7L7"/>
<dbReference type="Gene3D" id="2.60.40.1180">
    <property type="entry name" value="Golgi alpha-mannosidase II"/>
    <property type="match status" value="1"/>
</dbReference>
<dbReference type="Pfam" id="PF17189">
    <property type="entry name" value="Glyco_hydro_30C"/>
    <property type="match status" value="1"/>
</dbReference>
<feature type="transmembrane region" description="Helical" evidence="1">
    <location>
        <begin position="426"/>
        <end position="446"/>
    </location>
</feature>
<feature type="signal peptide" evidence="2">
    <location>
        <begin position="1"/>
        <end position="18"/>
    </location>
</feature>
<dbReference type="InterPro" id="IPR033452">
    <property type="entry name" value="GH30_C"/>
</dbReference>
<comment type="caution">
    <text evidence="5">The sequence shown here is derived from an EMBL/GenBank/DDBJ whole genome shotgun (WGS) entry which is preliminary data.</text>
</comment>
<dbReference type="PANTHER" id="PTHR35041:SF6">
    <property type="entry name" value="FORMYLMETHIONINE DEFORMYLASE-LIKE PROTEIN-RELATED"/>
    <property type="match status" value="1"/>
</dbReference>
<accession>A0AAV9J7L7</accession>
<evidence type="ECO:0000256" key="2">
    <source>
        <dbReference type="SAM" id="SignalP"/>
    </source>
</evidence>
<keyword evidence="6" id="KW-1185">Reference proteome</keyword>
<sequence>MVARLAIWSATLATLASGLTVNIHPSTRYQAFDGIGVAEAFQRSLVLHELNTPSQKLALDYLFSNKTGAGFTILRNGLGSSPTDPFDHMKSIAPTAPRSNNSELNYIPLPRNDEYQVWLSHQAISRGVTYIYADAWSADGYMKTTGTDTDGGYLCGVTNTSCATGDWRQSYADKIVRYIKDYQAQGITIDYVDFLNEPDLNTTYASMQSDGQQAADFLKILYPTLKQAGLTTEIACCDGSGWEQQRERLTGIQEAGEEDTLGLVTSHGYSSPLSTPFATDKKVWQTEWSTFDPINYDWYASGSQSEGLTWANHIQQAFAVSNVTGFDNQSLLFVNNTAEVSVTKRLWAHAHFGSRFIRRGATRIGATVTGDSTNALNVTAFANTDGTTAVQVINNGNDTETVTLEGLAVPRGGAGANVGMLTHAHIHWLAPVSMLSAFVAGILFAVGHHVFYQRLDTTHVPADGNTILGPMEVSMQQVNHTAGTAFAFIVKACLTTAVSSAFIQTFWKAVTAVSLTKRPTLGRADTAYSGVNNIISLFNAPVWWRYPLLFLIAVVAWLIPVASIITPGALSIELAQNASSSLVHVPYLSFTSFGFLAGMYPNTDQTDNEFSATYYYNGPSQAVERVAAAVAAQGVILPITAPWPNSSWTLDFHGPVLRCSEMATHRRVRVEENVVKYTRIGANCDAANAYLAWYGDLPFTSSEDGNMSIGSSELISDSKSNLTVSLAVLPKMLQNAVVMTTHTITLPCGIVSRNDTLTAKNPLGDLANGSTIVDCRLFNTSYTIAFEYTNGDQDISISAPKRTTDNLVEGLSWVTGPTVYQSNKTCLMHGEGSPNTYPSLPCSTFDPNVLKTLSYQAILQAFTDIITGNIANKLSLGLFKNSSVVSTTLLNTKELSFLSDRSIELQEAISYGQPDLQAALANSSVGSAIGLTPSEEIAPNQSLIAALEEMFQNYTVSLMSSALLQPNISLDVPRTMVTEITFHNVYAYSRSQLWLAYGLAILCTAIAVVLGFCAILSNGASYSNNFSTIVRSARNAELSVDVKPDDTGRDPLPRGLAQAVVLMPTNTIYSASRHDTTKEAKAVHISAKKPAVTDPFLPSVTESTRNTSS</sequence>
<feature type="transmembrane region" description="Helical" evidence="1">
    <location>
        <begin position="485"/>
        <end position="507"/>
    </location>
</feature>
<evidence type="ECO:0000313" key="5">
    <source>
        <dbReference type="EMBL" id="KAK4540884.1"/>
    </source>
</evidence>
<evidence type="ECO:0000256" key="1">
    <source>
        <dbReference type="SAM" id="Phobius"/>
    </source>
</evidence>
<dbReference type="Gene3D" id="3.20.20.80">
    <property type="entry name" value="Glycosidases"/>
    <property type="match status" value="1"/>
</dbReference>
<feature type="transmembrane region" description="Helical" evidence="1">
    <location>
        <begin position="994"/>
        <end position="1016"/>
    </location>
</feature>
<feature type="transmembrane region" description="Helical" evidence="1">
    <location>
        <begin position="548"/>
        <end position="570"/>
    </location>
</feature>
<keyword evidence="1" id="KW-0812">Transmembrane</keyword>
<keyword evidence="1" id="KW-0472">Membrane</keyword>
<evidence type="ECO:0000259" key="4">
    <source>
        <dbReference type="Pfam" id="PF17189"/>
    </source>
</evidence>
<dbReference type="InterPro" id="IPR049161">
    <property type="entry name" value="GH59_cat"/>
</dbReference>
<dbReference type="SUPFAM" id="SSF51445">
    <property type="entry name" value="(Trans)glycosidases"/>
    <property type="match status" value="1"/>
</dbReference>
<keyword evidence="2" id="KW-0732">Signal</keyword>
<feature type="domain" description="Glycosyl hydrolase family 30 beta sandwich" evidence="4">
    <location>
        <begin position="360"/>
        <end position="405"/>
    </location>
</feature>
<gene>
    <name evidence="5" type="ORF">LTR36_008826</name>
</gene>
<feature type="domain" description="Glycosyl hydrolase family 59 catalytic" evidence="3">
    <location>
        <begin position="32"/>
        <end position="332"/>
    </location>
</feature>
<organism evidence="5 6">
    <name type="scientific">Oleoguttula mirabilis</name>
    <dbReference type="NCBI Taxonomy" id="1507867"/>
    <lineage>
        <taxon>Eukaryota</taxon>
        <taxon>Fungi</taxon>
        <taxon>Dikarya</taxon>
        <taxon>Ascomycota</taxon>
        <taxon>Pezizomycotina</taxon>
        <taxon>Dothideomycetes</taxon>
        <taxon>Dothideomycetidae</taxon>
        <taxon>Mycosphaerellales</taxon>
        <taxon>Teratosphaeriaceae</taxon>
        <taxon>Oleoguttula</taxon>
    </lineage>
</organism>
<protein>
    <submittedName>
        <fullName evidence="5">Uncharacterized protein</fullName>
    </submittedName>
</protein>
<feature type="transmembrane region" description="Helical" evidence="1">
    <location>
        <begin position="582"/>
        <end position="600"/>
    </location>
</feature>
<dbReference type="InterPro" id="IPR017853">
    <property type="entry name" value="GH"/>
</dbReference>
<dbReference type="EMBL" id="JAVFHQ010000060">
    <property type="protein sequence ID" value="KAK4540884.1"/>
    <property type="molecule type" value="Genomic_DNA"/>
</dbReference>
<feature type="chain" id="PRO_5043832841" evidence="2">
    <location>
        <begin position="19"/>
        <end position="1109"/>
    </location>
</feature>